<feature type="transmembrane region" description="Helical" evidence="8">
    <location>
        <begin position="357"/>
        <end position="381"/>
    </location>
</feature>
<evidence type="ECO:0000256" key="4">
    <source>
        <dbReference type="ARBA" id="ARBA00022692"/>
    </source>
</evidence>
<evidence type="ECO:0000313" key="9">
    <source>
        <dbReference type="EMBL" id="PKQ45679.1"/>
    </source>
</evidence>
<evidence type="ECO:0000256" key="6">
    <source>
        <dbReference type="ARBA" id="ARBA00023065"/>
    </source>
</evidence>
<keyword evidence="7 8" id="KW-0472">Membrane</keyword>
<dbReference type="GO" id="GO:0030001">
    <property type="term" value="P:metal ion transport"/>
    <property type="evidence" value="ECO:0007669"/>
    <property type="project" value="UniProtKB-ARBA"/>
</dbReference>
<dbReference type="RefSeq" id="WP_106659068.1">
    <property type="nucleotide sequence ID" value="NZ_PJEO01000017.1"/>
</dbReference>
<evidence type="ECO:0000256" key="7">
    <source>
        <dbReference type="ARBA" id="ARBA00023136"/>
    </source>
</evidence>
<gene>
    <name evidence="9" type="ORF">CSW08_06315</name>
</gene>
<feature type="transmembrane region" description="Helical" evidence="8">
    <location>
        <begin position="71"/>
        <end position="89"/>
    </location>
</feature>
<feature type="transmembrane region" description="Helical" evidence="8">
    <location>
        <begin position="314"/>
        <end position="337"/>
    </location>
</feature>
<dbReference type="PANTHER" id="PTHR32024:SF1">
    <property type="entry name" value="KTR SYSTEM POTASSIUM UPTAKE PROTEIN B"/>
    <property type="match status" value="1"/>
</dbReference>
<dbReference type="GO" id="GO:0008324">
    <property type="term" value="F:monoatomic cation transmembrane transporter activity"/>
    <property type="evidence" value="ECO:0007669"/>
    <property type="project" value="InterPro"/>
</dbReference>
<proteinExistence type="predicted"/>
<feature type="transmembrane region" description="Helical" evidence="8">
    <location>
        <begin position="278"/>
        <end position="294"/>
    </location>
</feature>
<keyword evidence="2" id="KW-0813">Transport</keyword>
<feature type="transmembrane region" description="Helical" evidence="8">
    <location>
        <begin position="245"/>
        <end position="266"/>
    </location>
</feature>
<evidence type="ECO:0000256" key="2">
    <source>
        <dbReference type="ARBA" id="ARBA00022448"/>
    </source>
</evidence>
<dbReference type="InterPro" id="IPR003445">
    <property type="entry name" value="Cat_transpt"/>
</dbReference>
<feature type="transmembrane region" description="Helical" evidence="8">
    <location>
        <begin position="540"/>
        <end position="561"/>
    </location>
</feature>
<feature type="transmembrane region" description="Helical" evidence="8">
    <location>
        <begin position="104"/>
        <end position="126"/>
    </location>
</feature>
<evidence type="ECO:0000256" key="5">
    <source>
        <dbReference type="ARBA" id="ARBA00022989"/>
    </source>
</evidence>
<comment type="caution">
    <text evidence="9">The sequence shown here is derived from an EMBL/GenBank/DDBJ whole genome shotgun (WGS) entry which is preliminary data.</text>
</comment>
<keyword evidence="6" id="KW-0406">Ion transport</keyword>
<evidence type="ECO:0000256" key="3">
    <source>
        <dbReference type="ARBA" id="ARBA00022475"/>
    </source>
</evidence>
<feature type="transmembrane region" description="Helical" evidence="8">
    <location>
        <begin position="483"/>
        <end position="504"/>
    </location>
</feature>
<feature type="transmembrane region" description="Helical" evidence="8">
    <location>
        <begin position="36"/>
        <end position="55"/>
    </location>
</feature>
<dbReference type="AlphaFoldDB" id="A0A2N3HL35"/>
<dbReference type="PANTHER" id="PTHR32024">
    <property type="entry name" value="TRK SYSTEM POTASSIUM UPTAKE PROTEIN TRKG-RELATED"/>
    <property type="match status" value="1"/>
</dbReference>
<feature type="transmembrane region" description="Helical" evidence="8">
    <location>
        <begin position="12"/>
        <end position="30"/>
    </location>
</feature>
<name>A0A2N3HL35_9FLAO</name>
<feature type="transmembrane region" description="Helical" evidence="8">
    <location>
        <begin position="194"/>
        <end position="218"/>
    </location>
</feature>
<accession>A0A2N3HL35</accession>
<keyword evidence="4 8" id="KW-0812">Transmembrane</keyword>
<keyword evidence="5 8" id="KW-1133">Transmembrane helix</keyword>
<sequence length="579" mass="65131">MKNNKSFTNLYRFLDIFILFFLIFDFGFTIDDTYKPYKLVGFFVIVLLLIAFNVIKSYQFKDKSSRKSVRFNIIFLLSTLIAATSFILYNYDYSIVELTVKTKVIFEIGLFFYLLIRLTFLIKYIYKIYFNPAILFVGSFGIFSLIGALFLMLPKVTTHGISFIDALFTSTSAICVTGLAVLDTANDFTQLGQTVIMVLIQIGGLGILTFTSFFAYFFKESSSFSEGMYLKDFTASENLQDIFKIAVKIVLFTLGLECVGVFFIYGSINDVTSVENKVFFSIFHAVSAFCNAGFSTSSTSFYDPGLRFEYSLQWVIMVLIIFGGLGYNIVFNILTYLKNFIINLFYKTRKLKSVRVITLNSKLILVTTSVLLVSGFIYFYFFEANYTLKEHTSTFGKVTTAMFSSVTPRTAGFNTIDYTQVATPSLLFVMLLMWIGASPASTGGGIKTSTFAIATLNIFATAKGKKRIEINSREISSSTVNRAFAIISISLIVIGMAIVLLLFFEPNKTLLEIAFECFSAYSTVGLSLNVTPTLSYNSKIVIIIVMFIGRIGMLNLLFGMLGQIGQKFYQYPQENILIN</sequence>
<feature type="transmembrane region" description="Helical" evidence="8">
    <location>
        <begin position="159"/>
        <end position="182"/>
    </location>
</feature>
<evidence type="ECO:0000256" key="8">
    <source>
        <dbReference type="SAM" id="Phobius"/>
    </source>
</evidence>
<keyword evidence="10" id="KW-1185">Reference proteome</keyword>
<feature type="transmembrane region" description="Helical" evidence="8">
    <location>
        <begin position="133"/>
        <end position="153"/>
    </location>
</feature>
<dbReference type="Pfam" id="PF02386">
    <property type="entry name" value="TrkH"/>
    <property type="match status" value="1"/>
</dbReference>
<keyword evidence="3" id="KW-1003">Cell membrane</keyword>
<comment type="subcellular location">
    <subcellularLocation>
        <location evidence="1">Cell membrane</location>
        <topology evidence="1">Multi-pass membrane protein</topology>
    </subcellularLocation>
</comment>
<dbReference type="OrthoDB" id="9810952at2"/>
<dbReference type="GO" id="GO:0005886">
    <property type="term" value="C:plasma membrane"/>
    <property type="evidence" value="ECO:0007669"/>
    <property type="project" value="UniProtKB-SubCell"/>
</dbReference>
<protein>
    <submittedName>
        <fullName evidence="9">Potassium transporter</fullName>
    </submittedName>
</protein>
<evidence type="ECO:0000313" key="10">
    <source>
        <dbReference type="Proteomes" id="UP000233435"/>
    </source>
</evidence>
<evidence type="ECO:0000256" key="1">
    <source>
        <dbReference type="ARBA" id="ARBA00004651"/>
    </source>
</evidence>
<dbReference type="Proteomes" id="UP000233435">
    <property type="component" value="Unassembled WGS sequence"/>
</dbReference>
<organism evidence="9 10">
    <name type="scientific">Confluentibacter flavum</name>
    <dbReference type="NCBI Taxonomy" id="1909700"/>
    <lineage>
        <taxon>Bacteria</taxon>
        <taxon>Pseudomonadati</taxon>
        <taxon>Bacteroidota</taxon>
        <taxon>Flavobacteriia</taxon>
        <taxon>Flavobacteriales</taxon>
        <taxon>Flavobacteriaceae</taxon>
        <taxon>Confluentibacter</taxon>
    </lineage>
</organism>
<reference evidence="9 10" key="1">
    <citation type="submission" date="2017-12" db="EMBL/GenBank/DDBJ databases">
        <title>Confluentibacter flavum sp. nov., isolated from the saline lake.</title>
        <authorList>
            <person name="Yu L."/>
        </authorList>
    </citation>
    <scope>NUCLEOTIDE SEQUENCE [LARGE SCALE GENOMIC DNA]</scope>
    <source>
        <strain evidence="9 10">3B</strain>
    </source>
</reference>
<dbReference type="EMBL" id="PJEO01000017">
    <property type="protein sequence ID" value="PKQ45679.1"/>
    <property type="molecule type" value="Genomic_DNA"/>
</dbReference>